<dbReference type="PROSITE" id="PS50103">
    <property type="entry name" value="ZF_C3H1"/>
    <property type="match status" value="1"/>
</dbReference>
<feature type="repeat" description="WD" evidence="1">
    <location>
        <begin position="90"/>
        <end position="131"/>
    </location>
</feature>
<dbReference type="Gene3D" id="2.130.10.10">
    <property type="entry name" value="YVTN repeat-like/Quinoprotein amine dehydrogenase"/>
    <property type="match status" value="1"/>
</dbReference>
<reference evidence="4 5" key="1">
    <citation type="submission" date="2024-01" db="EMBL/GenBank/DDBJ databases">
        <authorList>
            <person name="Waweru B."/>
        </authorList>
    </citation>
    <scope>NUCLEOTIDE SEQUENCE [LARGE SCALE GENOMIC DNA]</scope>
</reference>
<dbReference type="EMBL" id="CAWUPB010001197">
    <property type="protein sequence ID" value="CAK7356066.1"/>
    <property type="molecule type" value="Genomic_DNA"/>
</dbReference>
<dbReference type="PANTHER" id="PTHR44489">
    <property type="match status" value="1"/>
</dbReference>
<dbReference type="PROSITE" id="PS50294">
    <property type="entry name" value="WD_REPEATS_REGION"/>
    <property type="match status" value="1"/>
</dbReference>
<evidence type="ECO:0000313" key="4">
    <source>
        <dbReference type="EMBL" id="CAK7356066.1"/>
    </source>
</evidence>
<dbReference type="InterPro" id="IPR044715">
    <property type="entry name" value="WDR86-like"/>
</dbReference>
<keyword evidence="2" id="KW-0479">Metal-binding</keyword>
<comment type="caution">
    <text evidence="4">The sequence shown here is derived from an EMBL/GenBank/DDBJ whole genome shotgun (WGS) entry which is preliminary data.</text>
</comment>
<dbReference type="InterPro" id="IPR015943">
    <property type="entry name" value="WD40/YVTN_repeat-like_dom_sf"/>
</dbReference>
<accession>A0AAV1SQX8</accession>
<dbReference type="AlphaFoldDB" id="A0AAV1SQX8"/>
<keyword evidence="5" id="KW-1185">Reference proteome</keyword>
<dbReference type="InterPro" id="IPR036322">
    <property type="entry name" value="WD40_repeat_dom_sf"/>
</dbReference>
<dbReference type="Pfam" id="PF00642">
    <property type="entry name" value="zf-CCCH"/>
    <property type="match status" value="1"/>
</dbReference>
<keyword evidence="2" id="KW-0863">Zinc-finger</keyword>
<organism evidence="4 5">
    <name type="scientific">Dovyalis caffra</name>
    <dbReference type="NCBI Taxonomy" id="77055"/>
    <lineage>
        <taxon>Eukaryota</taxon>
        <taxon>Viridiplantae</taxon>
        <taxon>Streptophyta</taxon>
        <taxon>Embryophyta</taxon>
        <taxon>Tracheophyta</taxon>
        <taxon>Spermatophyta</taxon>
        <taxon>Magnoliopsida</taxon>
        <taxon>eudicotyledons</taxon>
        <taxon>Gunneridae</taxon>
        <taxon>Pentapetalae</taxon>
        <taxon>rosids</taxon>
        <taxon>fabids</taxon>
        <taxon>Malpighiales</taxon>
        <taxon>Salicaceae</taxon>
        <taxon>Flacourtieae</taxon>
        <taxon>Dovyalis</taxon>
    </lineage>
</organism>
<dbReference type="Pfam" id="PF00400">
    <property type="entry name" value="WD40"/>
    <property type="match status" value="1"/>
</dbReference>
<feature type="zinc finger region" description="C3H1-type" evidence="2">
    <location>
        <begin position="45"/>
        <end position="73"/>
    </location>
</feature>
<evidence type="ECO:0000313" key="5">
    <source>
        <dbReference type="Proteomes" id="UP001314170"/>
    </source>
</evidence>
<dbReference type="InterPro" id="IPR000571">
    <property type="entry name" value="Znf_CCCH"/>
</dbReference>
<evidence type="ECO:0000256" key="2">
    <source>
        <dbReference type="PROSITE-ProRule" id="PRU00723"/>
    </source>
</evidence>
<dbReference type="PANTHER" id="PTHR44489:SF14">
    <property type="entry name" value="ZINC FINGER CCCH DOMAIN-CONTAINING PROTEIN 59-RELATED"/>
    <property type="match status" value="1"/>
</dbReference>
<sequence>MVENSSYNKPTNYSTKACNGYLLPRPKPPFNNNFSRNPSRERPRELEHRLCKYWMVNRECPYGDRSKFLHSWYHIGNTSVDECFSILARLDGHKKAVCGIAFLIMSDKLFTGNKDGTIRIWDCHSGKRNRVVNLGAEIGHLISEGSWVFIGLPNLVKVWHLNGENINDFSLEGPVGQVYALAVHKDLLFAGAANGDVLVWKWSFEANPFKLVTTIKAYKQAVVYLRVGAGTNRLYSGSMDNTVKA</sequence>
<evidence type="ECO:0000259" key="3">
    <source>
        <dbReference type="PROSITE" id="PS50103"/>
    </source>
</evidence>
<protein>
    <recommendedName>
        <fullName evidence="3">C3H1-type domain-containing protein</fullName>
    </recommendedName>
</protein>
<keyword evidence="1" id="KW-0853">WD repeat</keyword>
<keyword evidence="2" id="KW-0862">Zinc</keyword>
<dbReference type="SUPFAM" id="SSF50978">
    <property type="entry name" value="WD40 repeat-like"/>
    <property type="match status" value="1"/>
</dbReference>
<dbReference type="Proteomes" id="UP001314170">
    <property type="component" value="Unassembled WGS sequence"/>
</dbReference>
<dbReference type="GO" id="GO:0008270">
    <property type="term" value="F:zinc ion binding"/>
    <property type="evidence" value="ECO:0007669"/>
    <property type="project" value="UniProtKB-KW"/>
</dbReference>
<gene>
    <name evidence="4" type="ORF">DCAF_LOCUS26334</name>
</gene>
<feature type="domain" description="C3H1-type" evidence="3">
    <location>
        <begin position="45"/>
        <end position="73"/>
    </location>
</feature>
<dbReference type="SMART" id="SM00320">
    <property type="entry name" value="WD40"/>
    <property type="match status" value="3"/>
</dbReference>
<proteinExistence type="predicted"/>
<name>A0AAV1SQX8_9ROSI</name>
<dbReference type="InterPro" id="IPR001680">
    <property type="entry name" value="WD40_rpt"/>
</dbReference>
<evidence type="ECO:0000256" key="1">
    <source>
        <dbReference type="PROSITE-ProRule" id="PRU00221"/>
    </source>
</evidence>
<dbReference type="PROSITE" id="PS50082">
    <property type="entry name" value="WD_REPEATS_2"/>
    <property type="match status" value="1"/>
</dbReference>